<evidence type="ECO:0000256" key="2">
    <source>
        <dbReference type="SAM" id="MobiDB-lite"/>
    </source>
</evidence>
<dbReference type="InterPro" id="IPR013422">
    <property type="entry name" value="CRISPR-assoc_prot_Cas5_N"/>
</dbReference>
<comment type="caution">
    <text evidence="3">The sequence shown here is derived from an EMBL/GenBank/DDBJ whole genome shotgun (WGS) entry which is preliminary data.</text>
</comment>
<evidence type="ECO:0000313" key="3">
    <source>
        <dbReference type="EMBL" id="MBM3223469.1"/>
    </source>
</evidence>
<dbReference type="EMBL" id="VGLS01000148">
    <property type="protein sequence ID" value="MBM3223469.1"/>
    <property type="molecule type" value="Genomic_DNA"/>
</dbReference>
<feature type="region of interest" description="Disordered" evidence="2">
    <location>
        <begin position="211"/>
        <end position="233"/>
    </location>
</feature>
<evidence type="ECO:0000313" key="4">
    <source>
        <dbReference type="Proteomes" id="UP000712673"/>
    </source>
</evidence>
<dbReference type="Proteomes" id="UP000712673">
    <property type="component" value="Unassembled WGS sequence"/>
</dbReference>
<name>A0A938B1Z4_UNCTE</name>
<keyword evidence="1" id="KW-0051">Antiviral defense</keyword>
<dbReference type="NCBIfam" id="TIGR02593">
    <property type="entry name" value="CRISPR_cas5"/>
    <property type="match status" value="1"/>
</dbReference>
<dbReference type="InterPro" id="IPR021124">
    <property type="entry name" value="CRISPR-assoc_prot_Cas5"/>
</dbReference>
<reference evidence="3" key="1">
    <citation type="submission" date="2019-03" db="EMBL/GenBank/DDBJ databases">
        <title>Lake Tanganyika Metagenome-Assembled Genomes (MAGs).</title>
        <authorList>
            <person name="Tran P."/>
        </authorList>
    </citation>
    <scope>NUCLEOTIDE SEQUENCE</scope>
    <source>
        <strain evidence="3">K_DeepCast_65m_m2_066</strain>
    </source>
</reference>
<gene>
    <name evidence="3" type="primary">cas5</name>
    <name evidence="3" type="ORF">FJZ47_06690</name>
</gene>
<dbReference type="GO" id="GO:0043571">
    <property type="term" value="P:maintenance of CRISPR repeat elements"/>
    <property type="evidence" value="ECO:0007669"/>
    <property type="project" value="InterPro"/>
</dbReference>
<dbReference type="GO" id="GO:0051607">
    <property type="term" value="P:defense response to virus"/>
    <property type="evidence" value="ECO:0007669"/>
    <property type="project" value="UniProtKB-KW"/>
</dbReference>
<accession>A0A938B1Z4</accession>
<organism evidence="3 4">
    <name type="scientific">Tectimicrobiota bacterium</name>
    <dbReference type="NCBI Taxonomy" id="2528274"/>
    <lineage>
        <taxon>Bacteria</taxon>
        <taxon>Pseudomonadati</taxon>
        <taxon>Nitrospinota/Tectimicrobiota group</taxon>
        <taxon>Candidatus Tectimicrobiota</taxon>
    </lineage>
</organism>
<dbReference type="Pfam" id="PF09704">
    <property type="entry name" value="Cas_Cas5d"/>
    <property type="match status" value="1"/>
</dbReference>
<dbReference type="NCBIfam" id="TIGR02586">
    <property type="entry name" value="cas5_cmx5_devS"/>
    <property type="match status" value="1"/>
</dbReference>
<evidence type="ECO:0000256" key="1">
    <source>
        <dbReference type="ARBA" id="ARBA00023118"/>
    </source>
</evidence>
<sequence>MWLRVRAPFAAFRWFQAGVYRATTPVMPPSAAYGLLLNLAAIEMRDHTAGDATTTLIRPDLPVLRLALGVITPAERGVLYQQLHTYPVGDSGAEFKPRTHGAKYWITPAKREILIDLDCVIGAQAEDSSLFDRVRQGLRGNLDTLRYGLPFAGDNNFLIDRIDELSIPPDTSMWYARMQPDDPPRKGSCRLTVGIDRADNSKTTSLLYAPTDTTSSEPPVLAWTWTPREPTLP</sequence>
<dbReference type="InterPro" id="IPR013415">
    <property type="entry name" value="Cas5_Cmx5_DevS"/>
</dbReference>
<dbReference type="AlphaFoldDB" id="A0A938B1Z4"/>
<proteinExistence type="predicted"/>
<protein>
    <submittedName>
        <fullName evidence="3">Type I-MYXAN CRISPR-associated protein Cas5/Cmx5/DevS</fullName>
    </submittedName>
</protein>